<proteinExistence type="predicted"/>
<dbReference type="AlphaFoldDB" id="A0AAV9ZBQ1"/>
<feature type="region of interest" description="Disordered" evidence="1">
    <location>
        <begin position="33"/>
        <end position="55"/>
    </location>
</feature>
<protein>
    <submittedName>
        <fullName evidence="2">Uncharacterized protein</fullName>
    </submittedName>
</protein>
<dbReference type="Proteomes" id="UP001362999">
    <property type="component" value="Unassembled WGS sequence"/>
</dbReference>
<evidence type="ECO:0000313" key="2">
    <source>
        <dbReference type="EMBL" id="KAK6977544.1"/>
    </source>
</evidence>
<feature type="compositionally biased region" description="Low complexity" evidence="1">
    <location>
        <begin position="109"/>
        <end position="125"/>
    </location>
</feature>
<sequence length="231" mass="25995">MRRRVQASFCQSGVEPRNEQFLWQAIKFCSPHAPPSFAPRPQAEHGKQESQGSEYCSRVEEDCLSELLSEETGFSADTIREKRRIQMAEKRARIKANRRKSDKPKVLRIATSQAAPAPPSTITITERAEGLASLSPSRQSMNRVEDVPDRSAGSAQDCMREEENEPDEYEEMGTRTISEVAGDSPGSTSSDAQDWHLSPVTQDQEQHEEQISSSHLYIFLFFTLSTSDEKL</sequence>
<feature type="region of interest" description="Disordered" evidence="1">
    <location>
        <begin position="90"/>
        <end position="211"/>
    </location>
</feature>
<name>A0AAV9ZBQ1_9AGAR</name>
<evidence type="ECO:0000256" key="1">
    <source>
        <dbReference type="SAM" id="MobiDB-lite"/>
    </source>
</evidence>
<comment type="caution">
    <text evidence="2">The sequence shown here is derived from an EMBL/GenBank/DDBJ whole genome shotgun (WGS) entry which is preliminary data.</text>
</comment>
<dbReference type="EMBL" id="JAWWNJ010000167">
    <property type="protein sequence ID" value="KAK6977544.1"/>
    <property type="molecule type" value="Genomic_DNA"/>
</dbReference>
<gene>
    <name evidence="2" type="ORF">R3P38DRAFT_2810090</name>
</gene>
<feature type="compositionally biased region" description="Basic residues" evidence="1">
    <location>
        <begin position="92"/>
        <end position="102"/>
    </location>
</feature>
<keyword evidence="3" id="KW-1185">Reference proteome</keyword>
<accession>A0AAV9ZBQ1</accession>
<feature type="compositionally biased region" description="Acidic residues" evidence="1">
    <location>
        <begin position="160"/>
        <end position="171"/>
    </location>
</feature>
<reference evidence="2 3" key="1">
    <citation type="journal article" date="2024" name="J Genomics">
        <title>Draft genome sequencing and assembly of Favolaschia claudopus CIRM-BRFM 2984 isolated from oak limbs.</title>
        <authorList>
            <person name="Navarro D."/>
            <person name="Drula E."/>
            <person name="Chaduli D."/>
            <person name="Cazenave R."/>
            <person name="Ahrendt S."/>
            <person name="Wang J."/>
            <person name="Lipzen A."/>
            <person name="Daum C."/>
            <person name="Barry K."/>
            <person name="Grigoriev I.V."/>
            <person name="Favel A."/>
            <person name="Rosso M.N."/>
            <person name="Martin F."/>
        </authorList>
    </citation>
    <scope>NUCLEOTIDE SEQUENCE [LARGE SCALE GENOMIC DNA]</scope>
    <source>
        <strain evidence="2 3">CIRM-BRFM 2984</strain>
    </source>
</reference>
<organism evidence="2 3">
    <name type="scientific">Favolaschia claudopus</name>
    <dbReference type="NCBI Taxonomy" id="2862362"/>
    <lineage>
        <taxon>Eukaryota</taxon>
        <taxon>Fungi</taxon>
        <taxon>Dikarya</taxon>
        <taxon>Basidiomycota</taxon>
        <taxon>Agaricomycotina</taxon>
        <taxon>Agaricomycetes</taxon>
        <taxon>Agaricomycetidae</taxon>
        <taxon>Agaricales</taxon>
        <taxon>Marasmiineae</taxon>
        <taxon>Mycenaceae</taxon>
        <taxon>Favolaschia</taxon>
    </lineage>
</organism>
<evidence type="ECO:0000313" key="3">
    <source>
        <dbReference type="Proteomes" id="UP001362999"/>
    </source>
</evidence>